<sequence>LSLDHSKSVGGLIPVKLLKLGVERCSPILATLFNSAINTGVFPHDLKLADIIPCHKKDSALEKSNYRPISLLPTISKVFERLMVNQMLPFLYTFLSKFLCGFRKGHSTQHALINLLERWQNHLSSGDKVGALLMDLSKAFDVLPHNLLLAKLQAYGFESPSLNLIQSYLFNRNHRVRISSIFSEWLNLGFLKAQY</sequence>
<dbReference type="InterPro" id="IPR000477">
    <property type="entry name" value="RT_dom"/>
</dbReference>
<dbReference type="Pfam" id="PF00078">
    <property type="entry name" value="RVT_1"/>
    <property type="match status" value="1"/>
</dbReference>
<dbReference type="OrthoDB" id="5960351at2759"/>
<dbReference type="Proteomes" id="UP000594262">
    <property type="component" value="Unplaced"/>
</dbReference>
<accession>A0A7M5XI00</accession>
<evidence type="ECO:0000313" key="2">
    <source>
        <dbReference type="EnsemblMetazoa" id="CLYHEMP023858.1"/>
    </source>
</evidence>
<proteinExistence type="predicted"/>
<feature type="domain" description="Reverse transcriptase" evidence="1">
    <location>
        <begin position="55"/>
        <end position="175"/>
    </location>
</feature>
<dbReference type="PANTHER" id="PTHR19446">
    <property type="entry name" value="REVERSE TRANSCRIPTASES"/>
    <property type="match status" value="1"/>
</dbReference>
<dbReference type="EnsemblMetazoa" id="CLYHEMT023858.1">
    <property type="protein sequence ID" value="CLYHEMP023858.1"/>
    <property type="gene ID" value="CLYHEMG023858"/>
</dbReference>
<dbReference type="InterPro" id="IPR043502">
    <property type="entry name" value="DNA/RNA_pol_sf"/>
</dbReference>
<reference evidence="2" key="1">
    <citation type="submission" date="2021-01" db="UniProtKB">
        <authorList>
            <consortium name="EnsemblMetazoa"/>
        </authorList>
    </citation>
    <scope>IDENTIFICATION</scope>
</reference>
<dbReference type="SUPFAM" id="SSF56672">
    <property type="entry name" value="DNA/RNA polymerases"/>
    <property type="match status" value="1"/>
</dbReference>
<organism evidence="2 3">
    <name type="scientific">Clytia hemisphaerica</name>
    <dbReference type="NCBI Taxonomy" id="252671"/>
    <lineage>
        <taxon>Eukaryota</taxon>
        <taxon>Metazoa</taxon>
        <taxon>Cnidaria</taxon>
        <taxon>Hydrozoa</taxon>
        <taxon>Hydroidolina</taxon>
        <taxon>Leptothecata</taxon>
        <taxon>Obeliida</taxon>
        <taxon>Clytiidae</taxon>
        <taxon>Clytia</taxon>
    </lineage>
</organism>
<dbReference type="AlphaFoldDB" id="A0A7M5XI00"/>
<protein>
    <recommendedName>
        <fullName evidence="1">Reverse transcriptase domain-containing protein</fullName>
    </recommendedName>
</protein>
<evidence type="ECO:0000313" key="3">
    <source>
        <dbReference type="Proteomes" id="UP000594262"/>
    </source>
</evidence>
<name>A0A7M5XI00_9CNID</name>
<evidence type="ECO:0000259" key="1">
    <source>
        <dbReference type="Pfam" id="PF00078"/>
    </source>
</evidence>
<keyword evidence="3" id="KW-1185">Reference proteome</keyword>